<proteinExistence type="predicted"/>
<dbReference type="PROSITE" id="PS50937">
    <property type="entry name" value="HTH_MERR_2"/>
    <property type="match status" value="1"/>
</dbReference>
<keyword evidence="2" id="KW-0238">DNA-binding</keyword>
<dbReference type="PANTHER" id="PTHR30204">
    <property type="entry name" value="REDOX-CYCLING DRUG-SENSING TRANSCRIPTIONAL ACTIVATOR SOXR"/>
    <property type="match status" value="1"/>
</dbReference>
<dbReference type="EMBL" id="QFQP01000003">
    <property type="protein sequence ID" value="PZR16797.1"/>
    <property type="molecule type" value="Genomic_DNA"/>
</dbReference>
<accession>A0A2W5TS81</accession>
<keyword evidence="4" id="KW-0804">Transcription</keyword>
<dbReference type="GO" id="GO:0003677">
    <property type="term" value="F:DNA binding"/>
    <property type="evidence" value="ECO:0007669"/>
    <property type="project" value="UniProtKB-KW"/>
</dbReference>
<evidence type="ECO:0000256" key="3">
    <source>
        <dbReference type="ARBA" id="ARBA00023159"/>
    </source>
</evidence>
<organism evidence="7 8">
    <name type="scientific">Archangium gephyra</name>
    <dbReference type="NCBI Taxonomy" id="48"/>
    <lineage>
        <taxon>Bacteria</taxon>
        <taxon>Pseudomonadati</taxon>
        <taxon>Myxococcota</taxon>
        <taxon>Myxococcia</taxon>
        <taxon>Myxococcales</taxon>
        <taxon>Cystobacterineae</taxon>
        <taxon>Archangiaceae</taxon>
        <taxon>Archangium</taxon>
    </lineage>
</organism>
<dbReference type="InterPro" id="IPR047057">
    <property type="entry name" value="MerR_fam"/>
</dbReference>
<dbReference type="SUPFAM" id="SSF89082">
    <property type="entry name" value="Antibiotic binding domain of TipA-like multidrug resistance regulators"/>
    <property type="match status" value="1"/>
</dbReference>
<dbReference type="Proteomes" id="UP000249061">
    <property type="component" value="Unassembled WGS sequence"/>
</dbReference>
<dbReference type="SMART" id="SM00422">
    <property type="entry name" value="HTH_MERR"/>
    <property type="match status" value="1"/>
</dbReference>
<feature type="coiled-coil region" evidence="5">
    <location>
        <begin position="77"/>
        <end position="111"/>
    </location>
</feature>
<dbReference type="Pfam" id="PF13411">
    <property type="entry name" value="MerR_1"/>
    <property type="match status" value="1"/>
</dbReference>
<keyword evidence="5" id="KW-0175">Coiled coil</keyword>
<dbReference type="InterPro" id="IPR009061">
    <property type="entry name" value="DNA-bd_dom_put_sf"/>
</dbReference>
<dbReference type="GO" id="GO:0003700">
    <property type="term" value="F:DNA-binding transcription factor activity"/>
    <property type="evidence" value="ECO:0007669"/>
    <property type="project" value="InterPro"/>
</dbReference>
<dbReference type="InterPro" id="IPR012925">
    <property type="entry name" value="TipAS_dom"/>
</dbReference>
<dbReference type="PRINTS" id="PR00040">
    <property type="entry name" value="HTHMERR"/>
</dbReference>
<evidence type="ECO:0000259" key="6">
    <source>
        <dbReference type="PROSITE" id="PS50937"/>
    </source>
</evidence>
<dbReference type="AlphaFoldDB" id="A0A2W5TS81"/>
<sequence length="243" mass="27912">MKTLTVKDVSRRTGVSVRTLQYWDELGLLSPARSDAGYRRYDDAALLRLQQILIRRELGFSLEEIRKSLDDPRFDLEKALKAQRKSLQQRAQDTERLLASIDEAIAALKNTKSAYDAELFDGFDPSRYEREAEARWGSDPKFAESKRRTAKYSAADWARYKQAQDAVYGELAAAMKAGWKPTTPRVKALAEKHRLLIDRWFYACDREHHARLAELYESDSRFTANIDVYAPGLSSFLCAAIRH</sequence>
<protein>
    <submittedName>
        <fullName evidence="7">MerR family transcriptional regulator</fullName>
    </submittedName>
</protein>
<feature type="domain" description="HTH merR-type" evidence="6">
    <location>
        <begin position="3"/>
        <end position="71"/>
    </location>
</feature>
<reference evidence="7 8" key="1">
    <citation type="submission" date="2017-08" db="EMBL/GenBank/DDBJ databases">
        <title>Infants hospitalized years apart are colonized by the same room-sourced microbial strains.</title>
        <authorList>
            <person name="Brooks B."/>
            <person name="Olm M.R."/>
            <person name="Firek B.A."/>
            <person name="Baker R."/>
            <person name="Thomas B.C."/>
            <person name="Morowitz M.J."/>
            <person name="Banfield J.F."/>
        </authorList>
    </citation>
    <scope>NUCLEOTIDE SEQUENCE [LARGE SCALE GENOMIC DNA]</scope>
    <source>
        <strain evidence="7">S2_003_000_R2_14</strain>
    </source>
</reference>
<dbReference type="InterPro" id="IPR000551">
    <property type="entry name" value="MerR-type_HTH_dom"/>
</dbReference>
<dbReference type="SUPFAM" id="SSF46955">
    <property type="entry name" value="Putative DNA-binding domain"/>
    <property type="match status" value="1"/>
</dbReference>
<dbReference type="Gene3D" id="1.10.1660.10">
    <property type="match status" value="1"/>
</dbReference>
<evidence type="ECO:0000256" key="2">
    <source>
        <dbReference type="ARBA" id="ARBA00023125"/>
    </source>
</evidence>
<comment type="caution">
    <text evidence="7">The sequence shown here is derived from an EMBL/GenBank/DDBJ whole genome shotgun (WGS) entry which is preliminary data.</text>
</comment>
<evidence type="ECO:0000256" key="4">
    <source>
        <dbReference type="ARBA" id="ARBA00023163"/>
    </source>
</evidence>
<dbReference type="Gene3D" id="1.10.490.50">
    <property type="entry name" value="Antibiotic binding domain of TipA-like multidrug resistance regulators"/>
    <property type="match status" value="1"/>
</dbReference>
<name>A0A2W5TS81_9BACT</name>
<evidence type="ECO:0000256" key="5">
    <source>
        <dbReference type="SAM" id="Coils"/>
    </source>
</evidence>
<keyword evidence="1" id="KW-0805">Transcription regulation</keyword>
<dbReference type="Pfam" id="PF07739">
    <property type="entry name" value="TipAS"/>
    <property type="match status" value="1"/>
</dbReference>
<dbReference type="PANTHER" id="PTHR30204:SF90">
    <property type="entry name" value="HTH-TYPE TRANSCRIPTIONAL ACTIVATOR MTA"/>
    <property type="match status" value="1"/>
</dbReference>
<gene>
    <name evidence="7" type="ORF">DI536_06500</name>
</gene>
<dbReference type="CDD" id="cd01106">
    <property type="entry name" value="HTH_TipAL-Mta"/>
    <property type="match status" value="1"/>
</dbReference>
<dbReference type="InterPro" id="IPR036244">
    <property type="entry name" value="TipA-like_antibiotic-bd"/>
</dbReference>
<keyword evidence="3" id="KW-0010">Activator</keyword>
<evidence type="ECO:0000313" key="8">
    <source>
        <dbReference type="Proteomes" id="UP000249061"/>
    </source>
</evidence>
<evidence type="ECO:0000256" key="1">
    <source>
        <dbReference type="ARBA" id="ARBA00023015"/>
    </source>
</evidence>
<evidence type="ECO:0000313" key="7">
    <source>
        <dbReference type="EMBL" id="PZR16797.1"/>
    </source>
</evidence>